<protein>
    <submittedName>
        <fullName evidence="2">Uncharacterized protein</fullName>
    </submittedName>
</protein>
<sequence>MAHDFNQAVKKQEGTKAYSHFRPLGPELSAL</sequence>
<dbReference type="EMBL" id="GBXM01099844">
    <property type="protein sequence ID" value="JAH08733.1"/>
    <property type="molecule type" value="Transcribed_RNA"/>
</dbReference>
<accession>A0A0E9PY10</accession>
<evidence type="ECO:0000313" key="2">
    <source>
        <dbReference type="EMBL" id="JAH08733.1"/>
    </source>
</evidence>
<evidence type="ECO:0000256" key="1">
    <source>
        <dbReference type="SAM" id="MobiDB-lite"/>
    </source>
</evidence>
<feature type="region of interest" description="Disordered" evidence="1">
    <location>
        <begin position="1"/>
        <end position="31"/>
    </location>
</feature>
<reference evidence="2" key="2">
    <citation type="journal article" date="2015" name="Fish Shellfish Immunol.">
        <title>Early steps in the European eel (Anguilla anguilla)-Vibrio vulnificus interaction in the gills: Role of the RtxA13 toxin.</title>
        <authorList>
            <person name="Callol A."/>
            <person name="Pajuelo D."/>
            <person name="Ebbesson L."/>
            <person name="Teles M."/>
            <person name="MacKenzie S."/>
            <person name="Amaro C."/>
        </authorList>
    </citation>
    <scope>NUCLEOTIDE SEQUENCE</scope>
</reference>
<reference evidence="2" key="1">
    <citation type="submission" date="2014-11" db="EMBL/GenBank/DDBJ databases">
        <authorList>
            <person name="Amaro Gonzalez C."/>
        </authorList>
    </citation>
    <scope>NUCLEOTIDE SEQUENCE</scope>
</reference>
<dbReference type="AlphaFoldDB" id="A0A0E9PY10"/>
<name>A0A0E9PY10_ANGAN</name>
<proteinExistence type="predicted"/>
<organism evidence="2">
    <name type="scientific">Anguilla anguilla</name>
    <name type="common">European freshwater eel</name>
    <name type="synonym">Muraena anguilla</name>
    <dbReference type="NCBI Taxonomy" id="7936"/>
    <lineage>
        <taxon>Eukaryota</taxon>
        <taxon>Metazoa</taxon>
        <taxon>Chordata</taxon>
        <taxon>Craniata</taxon>
        <taxon>Vertebrata</taxon>
        <taxon>Euteleostomi</taxon>
        <taxon>Actinopterygii</taxon>
        <taxon>Neopterygii</taxon>
        <taxon>Teleostei</taxon>
        <taxon>Anguilliformes</taxon>
        <taxon>Anguillidae</taxon>
        <taxon>Anguilla</taxon>
    </lineage>
</organism>